<feature type="transmembrane region" description="Helical" evidence="1">
    <location>
        <begin position="23"/>
        <end position="45"/>
    </location>
</feature>
<organism evidence="2 3">
    <name type="scientific">Anatilimnocola aggregata</name>
    <dbReference type="NCBI Taxonomy" id="2528021"/>
    <lineage>
        <taxon>Bacteria</taxon>
        <taxon>Pseudomonadati</taxon>
        <taxon>Planctomycetota</taxon>
        <taxon>Planctomycetia</taxon>
        <taxon>Pirellulales</taxon>
        <taxon>Pirellulaceae</taxon>
        <taxon>Anatilimnocola</taxon>
    </lineage>
</organism>
<keyword evidence="1" id="KW-1133">Transmembrane helix</keyword>
<reference evidence="2 3" key="1">
    <citation type="submission" date="2019-02" db="EMBL/GenBank/DDBJ databases">
        <title>Deep-cultivation of Planctomycetes and their phenomic and genomic characterization uncovers novel biology.</title>
        <authorList>
            <person name="Wiegand S."/>
            <person name="Jogler M."/>
            <person name="Boedeker C."/>
            <person name="Pinto D."/>
            <person name="Vollmers J."/>
            <person name="Rivas-Marin E."/>
            <person name="Kohn T."/>
            <person name="Peeters S.H."/>
            <person name="Heuer A."/>
            <person name="Rast P."/>
            <person name="Oberbeckmann S."/>
            <person name="Bunk B."/>
            <person name="Jeske O."/>
            <person name="Meyerdierks A."/>
            <person name="Storesund J.E."/>
            <person name="Kallscheuer N."/>
            <person name="Luecker S."/>
            <person name="Lage O.M."/>
            <person name="Pohl T."/>
            <person name="Merkel B.J."/>
            <person name="Hornburger P."/>
            <person name="Mueller R.-W."/>
            <person name="Bruemmer F."/>
            <person name="Labrenz M."/>
            <person name="Spormann A.M."/>
            <person name="Op den Camp H."/>
            <person name="Overmann J."/>
            <person name="Amann R."/>
            <person name="Jetten M.S.M."/>
            <person name="Mascher T."/>
            <person name="Medema M.H."/>
            <person name="Devos D.P."/>
            <person name="Kaster A.-K."/>
            <person name="Ovreas L."/>
            <person name="Rohde M."/>
            <person name="Galperin M.Y."/>
            <person name="Jogler C."/>
        </authorList>
    </citation>
    <scope>NUCLEOTIDE SEQUENCE [LARGE SCALE GENOMIC DNA]</scope>
    <source>
        <strain evidence="2 3">ETA_A8</strain>
    </source>
</reference>
<protein>
    <submittedName>
        <fullName evidence="2">Uncharacterized protein</fullName>
    </submittedName>
</protein>
<dbReference type="KEGG" id="aagg:ETAA8_24380"/>
<name>A0A517YAX4_9BACT</name>
<dbReference type="AlphaFoldDB" id="A0A517YAX4"/>
<keyword evidence="3" id="KW-1185">Reference proteome</keyword>
<sequence>MDVNCQLLGADDTSYLLWFLRALGIRFVVQLLMTIFSLTMIWVLLRRGKSTHLTAALLLLIPLPLDVTFISEFDGFIASMQVIALSGASPTPEELAAGGSMSLAAILTGMCFALPGFLLAITLLVIRALTHDAEPRDQRAQ</sequence>
<dbReference type="RefSeq" id="WP_145088199.1">
    <property type="nucleotide sequence ID" value="NZ_CP036274.1"/>
</dbReference>
<evidence type="ECO:0000313" key="2">
    <source>
        <dbReference type="EMBL" id="QDU27351.1"/>
    </source>
</evidence>
<keyword evidence="1" id="KW-0472">Membrane</keyword>
<dbReference type="Proteomes" id="UP000315017">
    <property type="component" value="Chromosome"/>
</dbReference>
<evidence type="ECO:0000313" key="3">
    <source>
        <dbReference type="Proteomes" id="UP000315017"/>
    </source>
</evidence>
<dbReference type="EMBL" id="CP036274">
    <property type="protein sequence ID" value="QDU27351.1"/>
    <property type="molecule type" value="Genomic_DNA"/>
</dbReference>
<feature type="transmembrane region" description="Helical" evidence="1">
    <location>
        <begin position="57"/>
        <end position="83"/>
    </location>
</feature>
<gene>
    <name evidence="2" type="ORF">ETAA8_24380</name>
</gene>
<keyword evidence="1" id="KW-0812">Transmembrane</keyword>
<proteinExistence type="predicted"/>
<evidence type="ECO:0000256" key="1">
    <source>
        <dbReference type="SAM" id="Phobius"/>
    </source>
</evidence>
<feature type="transmembrane region" description="Helical" evidence="1">
    <location>
        <begin position="103"/>
        <end position="126"/>
    </location>
</feature>
<accession>A0A517YAX4</accession>